<dbReference type="RefSeq" id="WP_301662934.1">
    <property type="nucleotide sequence ID" value="NZ_VCYH01000002.1"/>
</dbReference>
<dbReference type="EMBL" id="VCYH01000002">
    <property type="protein sequence ID" value="MDN7023849.1"/>
    <property type="molecule type" value="Genomic_DNA"/>
</dbReference>
<keyword evidence="2" id="KW-1185">Reference proteome</keyword>
<sequence length="84" mass="9438">MIRGDSRHRANYRKFETLPTGTSEVVPHGFAIESGLTGEFANVDPSCRLFLFTSEILEHEIILRVDHAASTRYSVVPDGAMLFR</sequence>
<dbReference type="Proteomes" id="UP001168338">
    <property type="component" value="Unassembled WGS sequence"/>
</dbReference>
<gene>
    <name evidence="1" type="ORF">FGU65_02900</name>
</gene>
<reference evidence="1" key="1">
    <citation type="submission" date="2019-05" db="EMBL/GenBank/DDBJ databases">
        <title>Methanoculleus sp. FWC-SCC1, a methanogenic archaeon isolated from deep marine cold seep.</title>
        <authorList>
            <person name="Chen Y.-W."/>
            <person name="Chen S.-C."/>
            <person name="Teng N.-H."/>
            <person name="Lai M.-C."/>
        </authorList>
    </citation>
    <scope>NUCLEOTIDE SEQUENCE</scope>
    <source>
        <strain evidence="1">FWC-SCC1</strain>
    </source>
</reference>
<proteinExistence type="predicted"/>
<comment type="caution">
    <text evidence="1">The sequence shown here is derived from an EMBL/GenBank/DDBJ whole genome shotgun (WGS) entry which is preliminary data.</text>
</comment>
<evidence type="ECO:0000313" key="1">
    <source>
        <dbReference type="EMBL" id="MDN7023849.1"/>
    </source>
</evidence>
<evidence type="ECO:0000313" key="2">
    <source>
        <dbReference type="Proteomes" id="UP001168338"/>
    </source>
</evidence>
<protein>
    <submittedName>
        <fullName evidence="1">Uncharacterized protein</fullName>
    </submittedName>
</protein>
<accession>A0ABT8M7D8</accession>
<organism evidence="1 2">
    <name type="scientific">Methanoculleus frigidifontis</name>
    <dbReference type="NCBI Taxonomy" id="2584085"/>
    <lineage>
        <taxon>Archaea</taxon>
        <taxon>Methanobacteriati</taxon>
        <taxon>Methanobacteriota</taxon>
        <taxon>Stenosarchaea group</taxon>
        <taxon>Methanomicrobia</taxon>
        <taxon>Methanomicrobiales</taxon>
        <taxon>Methanomicrobiaceae</taxon>
        <taxon>Methanoculleus</taxon>
    </lineage>
</organism>
<name>A0ABT8M7D8_9EURY</name>